<accession>A0A8J2WSL5</accession>
<dbReference type="Proteomes" id="UP000789595">
    <property type="component" value="Unassembled WGS sequence"/>
</dbReference>
<reference evidence="3" key="1">
    <citation type="submission" date="2021-11" db="EMBL/GenBank/DDBJ databases">
        <authorList>
            <consortium name="Genoscope - CEA"/>
            <person name="William W."/>
        </authorList>
    </citation>
    <scope>NUCLEOTIDE SEQUENCE</scope>
</reference>
<keyword evidence="4" id="KW-1185">Reference proteome</keyword>
<feature type="transmembrane region" description="Helical" evidence="1">
    <location>
        <begin position="290"/>
        <end position="310"/>
    </location>
</feature>
<evidence type="ECO:0008006" key="5">
    <source>
        <dbReference type="Google" id="ProtNLM"/>
    </source>
</evidence>
<feature type="transmembrane region" description="Helical" evidence="1">
    <location>
        <begin position="419"/>
        <end position="437"/>
    </location>
</feature>
<keyword evidence="2" id="KW-0732">Signal</keyword>
<dbReference type="EMBL" id="CAKKNE010000006">
    <property type="protein sequence ID" value="CAH0379235.1"/>
    <property type="molecule type" value="Genomic_DNA"/>
</dbReference>
<dbReference type="OrthoDB" id="205145at2759"/>
<feature type="chain" id="PRO_5035285673" description="Receptor ligand binding region domain-containing protein" evidence="2">
    <location>
        <begin position="16"/>
        <end position="524"/>
    </location>
</feature>
<keyword evidence="1" id="KW-0472">Membrane</keyword>
<name>A0A8J2WSL5_9STRA</name>
<keyword evidence="1" id="KW-0812">Transmembrane</keyword>
<protein>
    <recommendedName>
        <fullName evidence="5">Receptor ligand binding region domain-containing protein</fullName>
    </recommendedName>
</protein>
<feature type="signal peptide" evidence="2">
    <location>
        <begin position="1"/>
        <end position="15"/>
    </location>
</feature>
<dbReference type="AlphaFoldDB" id="A0A8J2WSL5"/>
<evidence type="ECO:0000313" key="4">
    <source>
        <dbReference type="Proteomes" id="UP000789595"/>
    </source>
</evidence>
<organism evidence="3 4">
    <name type="scientific">Pelagomonas calceolata</name>
    <dbReference type="NCBI Taxonomy" id="35677"/>
    <lineage>
        <taxon>Eukaryota</taxon>
        <taxon>Sar</taxon>
        <taxon>Stramenopiles</taxon>
        <taxon>Ochrophyta</taxon>
        <taxon>Pelagophyceae</taxon>
        <taxon>Pelagomonadales</taxon>
        <taxon>Pelagomonadaceae</taxon>
        <taxon>Pelagomonas</taxon>
    </lineage>
</organism>
<proteinExistence type="predicted"/>
<evidence type="ECO:0000256" key="2">
    <source>
        <dbReference type="SAM" id="SignalP"/>
    </source>
</evidence>
<gene>
    <name evidence="3" type="ORF">PECAL_6P08410</name>
</gene>
<sequence length="524" mass="57780">MMLLSTLLLAGTCVSTKVGWLGDIEDDTYAVFMHAAQRYDVTPHFCETAAACGDLDGLRGIVTPLTGTLLEVAAQSASDLNLTLLTTRSTEEGSYYRLGPQPRHRLQALVDLAAVYDWRAIGAVVDVENLPLATQLDAMLRRAVGTGLQVLATTLNDITPISLSGAKVAFALSPSKTLAQRVGSVAAWLAIDSTNDDWLVASYDPPWDAGNATLKAVELAGNWTDIFDRDDAYVPRIIIKSNGTRIWDGVTLTPSRFDSIEDGRGCDFSRSGAARYFCETCPAGRFHRRAYAIICVFAYPLGVPLFYFYLLRKDRDGLDPIIDGKRARKHDEERLEAAQSQRLADTRLRSSSMLWGPYEPQHYLWEVWECIRRLLTGGLAPLLFPFRPVLQIALSLTIALASLKLYVTYKPFSVDADDRLAELLCWILVLTQLAVLVHEGTYRRDSEAVGWALMGLLVSALATGAYLIYVDVKREREVLQDLVKHQKRTLGRRLSSLGSRLGLKVAEEDVDVEGPASPLAAGRA</sequence>
<feature type="transmembrane region" description="Helical" evidence="1">
    <location>
        <begin position="449"/>
        <end position="469"/>
    </location>
</feature>
<comment type="caution">
    <text evidence="3">The sequence shown here is derived from an EMBL/GenBank/DDBJ whole genome shotgun (WGS) entry which is preliminary data.</text>
</comment>
<evidence type="ECO:0000256" key="1">
    <source>
        <dbReference type="SAM" id="Phobius"/>
    </source>
</evidence>
<keyword evidence="1" id="KW-1133">Transmembrane helix</keyword>
<evidence type="ECO:0000313" key="3">
    <source>
        <dbReference type="EMBL" id="CAH0379235.1"/>
    </source>
</evidence>